<dbReference type="EMBL" id="JACEFO010001823">
    <property type="protein sequence ID" value="KAF8700984.1"/>
    <property type="molecule type" value="Genomic_DNA"/>
</dbReference>
<dbReference type="PANTHER" id="PTHR31604:SF20">
    <property type="entry name" value="PROTEIN SHI RELATED SEQUENCE 1"/>
    <property type="match status" value="1"/>
</dbReference>
<comment type="caution">
    <text evidence="2">The sequence shown here is derived from an EMBL/GenBank/DDBJ whole genome shotgun (WGS) entry which is preliminary data.</text>
</comment>
<name>A0A835BUL4_9POAL</name>
<dbReference type="OrthoDB" id="693420at2759"/>
<sequence>MHPTFDAASRSLSVTSAEGSSQLREQQQQPVHGAASPSPPGGDGVGIIICHDDCWLLAKADCAHRPCCCCCSRLRLPCPRLRLNRGRRRAHASLPRHVEVRWPTDDGGGEVRGEVSLEAVVFRRVRLGPHDAEVAYHATVTIGGHVFRGVLYDVGPARSRRRRSTVSTDTAGSSDESSRSTAGGGGLDLTLRL</sequence>
<reference evidence="2" key="1">
    <citation type="submission" date="2020-07" db="EMBL/GenBank/DDBJ databases">
        <title>Genome sequence and genetic diversity analysis of an under-domesticated orphan crop, white fonio (Digitaria exilis).</title>
        <authorList>
            <person name="Bennetzen J.L."/>
            <person name="Chen S."/>
            <person name="Ma X."/>
            <person name="Wang X."/>
            <person name="Yssel A.E.J."/>
            <person name="Chaluvadi S.R."/>
            <person name="Johnson M."/>
            <person name="Gangashetty P."/>
            <person name="Hamidou F."/>
            <person name="Sanogo M.D."/>
            <person name="Zwaenepoel A."/>
            <person name="Wallace J."/>
            <person name="Van De Peer Y."/>
            <person name="Van Deynze A."/>
        </authorList>
    </citation>
    <scope>NUCLEOTIDE SEQUENCE</scope>
    <source>
        <tissue evidence="2">Leaves</tissue>
    </source>
</reference>
<dbReference type="Pfam" id="PF05142">
    <property type="entry name" value="DUF702"/>
    <property type="match status" value="1"/>
</dbReference>
<dbReference type="InterPro" id="IPR007818">
    <property type="entry name" value="SHI"/>
</dbReference>
<dbReference type="Proteomes" id="UP000636709">
    <property type="component" value="Unassembled WGS sequence"/>
</dbReference>
<gene>
    <name evidence="2" type="ORF">HU200_033875</name>
</gene>
<accession>A0A835BUL4</accession>
<proteinExistence type="predicted"/>
<evidence type="ECO:0000313" key="3">
    <source>
        <dbReference type="Proteomes" id="UP000636709"/>
    </source>
</evidence>
<feature type="region of interest" description="Disordered" evidence="1">
    <location>
        <begin position="1"/>
        <end position="40"/>
    </location>
</feature>
<feature type="region of interest" description="Disordered" evidence="1">
    <location>
        <begin position="158"/>
        <end position="193"/>
    </location>
</feature>
<dbReference type="PANTHER" id="PTHR31604">
    <property type="entry name" value="PROTEIN LATERAL ROOT PRIMORDIUM 1"/>
    <property type="match status" value="1"/>
</dbReference>
<keyword evidence="3" id="KW-1185">Reference proteome</keyword>
<protein>
    <submittedName>
        <fullName evidence="2">Uncharacterized protein</fullName>
    </submittedName>
</protein>
<organism evidence="2 3">
    <name type="scientific">Digitaria exilis</name>
    <dbReference type="NCBI Taxonomy" id="1010633"/>
    <lineage>
        <taxon>Eukaryota</taxon>
        <taxon>Viridiplantae</taxon>
        <taxon>Streptophyta</taxon>
        <taxon>Embryophyta</taxon>
        <taxon>Tracheophyta</taxon>
        <taxon>Spermatophyta</taxon>
        <taxon>Magnoliopsida</taxon>
        <taxon>Liliopsida</taxon>
        <taxon>Poales</taxon>
        <taxon>Poaceae</taxon>
        <taxon>PACMAD clade</taxon>
        <taxon>Panicoideae</taxon>
        <taxon>Panicodae</taxon>
        <taxon>Paniceae</taxon>
        <taxon>Anthephorinae</taxon>
        <taxon>Digitaria</taxon>
    </lineage>
</organism>
<feature type="compositionally biased region" description="Polar residues" evidence="1">
    <location>
        <begin position="10"/>
        <end position="29"/>
    </location>
</feature>
<dbReference type="GO" id="GO:0005634">
    <property type="term" value="C:nucleus"/>
    <property type="evidence" value="ECO:0007669"/>
    <property type="project" value="TreeGrafter"/>
</dbReference>
<feature type="compositionally biased region" description="Polar residues" evidence="1">
    <location>
        <begin position="165"/>
        <end position="181"/>
    </location>
</feature>
<dbReference type="GO" id="GO:0045893">
    <property type="term" value="P:positive regulation of DNA-templated transcription"/>
    <property type="evidence" value="ECO:0007669"/>
    <property type="project" value="TreeGrafter"/>
</dbReference>
<evidence type="ECO:0000313" key="2">
    <source>
        <dbReference type="EMBL" id="KAF8700984.1"/>
    </source>
</evidence>
<dbReference type="NCBIfam" id="TIGR01624">
    <property type="entry name" value="LRP1_Cterm"/>
    <property type="match status" value="1"/>
</dbReference>
<dbReference type="GO" id="GO:0003700">
    <property type="term" value="F:DNA-binding transcription factor activity"/>
    <property type="evidence" value="ECO:0007669"/>
    <property type="project" value="InterPro"/>
</dbReference>
<dbReference type="InterPro" id="IPR006511">
    <property type="entry name" value="SHI_C"/>
</dbReference>
<evidence type="ECO:0000256" key="1">
    <source>
        <dbReference type="SAM" id="MobiDB-lite"/>
    </source>
</evidence>
<dbReference type="GO" id="GO:0003677">
    <property type="term" value="F:DNA binding"/>
    <property type="evidence" value="ECO:0007669"/>
    <property type="project" value="TreeGrafter"/>
</dbReference>
<dbReference type="AlphaFoldDB" id="A0A835BUL4"/>